<dbReference type="RefSeq" id="WP_316426184.1">
    <property type="nucleotide sequence ID" value="NZ_CP130144.1"/>
</dbReference>
<accession>A0AA96X1U7</accession>
<dbReference type="SUPFAM" id="SSF53448">
    <property type="entry name" value="Nucleotide-diphospho-sugar transferases"/>
    <property type="match status" value="1"/>
</dbReference>
<feature type="domain" description="Glycosyltransferase 2-like" evidence="1">
    <location>
        <begin position="3"/>
        <end position="109"/>
    </location>
</feature>
<sequence length="273" mass="31957">MISVITPVYNGEKFIEFCLQTVIQQQCAEVEHIIVDGGSQDRTIEIVQRYAQQYSHIRWKSEKDQGQSDAMNKGIRMAKGAIITFLNVDDYYEPNVLNQVIEHFKKLPDPSFLVGNCNIWDDSNWLIEVNRPSKLRLYDLVLGVSIHPFPCNPSAYFYHASLHDLVGFYDPEEHYVMDLDFILRAVQVATVQYVDQTWGNYRRIKGTKTYEDLQKGVTHARVLKLLRKYRRSLTLIEKIKRLIWQQQQRLAFMLKQPQHLPLLIKSKLLKTSV</sequence>
<dbReference type="AlphaFoldDB" id="A0AA96X1U7"/>
<gene>
    <name evidence="2" type="ORF">Q2T42_19390</name>
</gene>
<dbReference type="Pfam" id="PF00535">
    <property type="entry name" value="Glycos_transf_2"/>
    <property type="match status" value="1"/>
</dbReference>
<dbReference type="EMBL" id="CP130144">
    <property type="protein sequence ID" value="WNZ44000.1"/>
    <property type="molecule type" value="Genomic_DNA"/>
</dbReference>
<dbReference type="InterPro" id="IPR029044">
    <property type="entry name" value="Nucleotide-diphossugar_trans"/>
</dbReference>
<reference evidence="2" key="1">
    <citation type="journal article" date="2023" name="Plants (Basel)">
        <title>Genomic Analysis of Leptolyngbya boryana CZ1 Reveals Efficient Carbon Fixation Modules.</title>
        <authorList>
            <person name="Bai X."/>
            <person name="Wang H."/>
            <person name="Cheng W."/>
            <person name="Wang J."/>
            <person name="Ma M."/>
            <person name="Hu H."/>
            <person name="Song Z."/>
            <person name="Ma H."/>
            <person name="Fan Y."/>
            <person name="Du C."/>
            <person name="Xu J."/>
        </authorList>
    </citation>
    <scope>NUCLEOTIDE SEQUENCE</scope>
    <source>
        <strain evidence="2">CZ1</strain>
    </source>
</reference>
<dbReference type="EC" id="2.4.-.-" evidence="2"/>
<keyword evidence="2" id="KW-0808">Transferase</keyword>
<organism evidence="2">
    <name type="scientific">Leptolyngbya boryana CZ1</name>
    <dbReference type="NCBI Taxonomy" id="3060204"/>
    <lineage>
        <taxon>Bacteria</taxon>
        <taxon>Bacillati</taxon>
        <taxon>Cyanobacteriota</taxon>
        <taxon>Cyanophyceae</taxon>
        <taxon>Leptolyngbyales</taxon>
        <taxon>Leptolyngbyaceae</taxon>
        <taxon>Leptolyngbya group</taxon>
        <taxon>Leptolyngbya</taxon>
    </lineage>
</organism>
<dbReference type="CDD" id="cd06433">
    <property type="entry name" value="GT_2_WfgS_like"/>
    <property type="match status" value="1"/>
</dbReference>
<evidence type="ECO:0000313" key="2">
    <source>
        <dbReference type="EMBL" id="WNZ44000.1"/>
    </source>
</evidence>
<dbReference type="PANTHER" id="PTHR22916">
    <property type="entry name" value="GLYCOSYLTRANSFERASE"/>
    <property type="match status" value="1"/>
</dbReference>
<dbReference type="InterPro" id="IPR001173">
    <property type="entry name" value="Glyco_trans_2-like"/>
</dbReference>
<proteinExistence type="predicted"/>
<protein>
    <submittedName>
        <fullName evidence="2">Glycosyltransferase family 2 protein</fullName>
        <ecNumber evidence="2">2.4.-.-</ecNumber>
    </submittedName>
</protein>
<reference evidence="2" key="2">
    <citation type="submission" date="2023-07" db="EMBL/GenBank/DDBJ databases">
        <authorList>
            <person name="Bai X.-H."/>
            <person name="Wang H.-H."/>
            <person name="Wang J."/>
            <person name="Ma M.-Y."/>
            <person name="Hu H.-H."/>
            <person name="Song Z.-L."/>
            <person name="Ma H.-G."/>
            <person name="Fan Y."/>
            <person name="Du C.-Y."/>
            <person name="Xu J.-C."/>
        </authorList>
    </citation>
    <scope>NUCLEOTIDE SEQUENCE</scope>
    <source>
        <strain evidence="2">CZ1</strain>
    </source>
</reference>
<dbReference type="GO" id="GO:0016757">
    <property type="term" value="F:glycosyltransferase activity"/>
    <property type="evidence" value="ECO:0007669"/>
    <property type="project" value="UniProtKB-KW"/>
</dbReference>
<keyword evidence="2" id="KW-0328">Glycosyltransferase</keyword>
<evidence type="ECO:0000259" key="1">
    <source>
        <dbReference type="Pfam" id="PF00535"/>
    </source>
</evidence>
<dbReference type="PANTHER" id="PTHR22916:SF65">
    <property type="entry name" value="SLR1065 PROTEIN"/>
    <property type="match status" value="1"/>
</dbReference>
<dbReference type="Gene3D" id="3.90.550.10">
    <property type="entry name" value="Spore Coat Polysaccharide Biosynthesis Protein SpsA, Chain A"/>
    <property type="match status" value="1"/>
</dbReference>
<name>A0AA96X1U7_LEPBY</name>